<dbReference type="RefSeq" id="WP_012907438.1">
    <property type="nucleotide sequence ID" value="NC_013716.1"/>
</dbReference>
<dbReference type="HOGENOM" id="CLU_045960_0_0_6"/>
<evidence type="ECO:0000313" key="1">
    <source>
        <dbReference type="EMBL" id="CBG90085.1"/>
    </source>
</evidence>
<organism evidence="1 2">
    <name type="scientific">Citrobacter rodentium (strain ICC168)</name>
    <name type="common">Citrobacter freundii biotype 4280</name>
    <dbReference type="NCBI Taxonomy" id="637910"/>
    <lineage>
        <taxon>Bacteria</taxon>
        <taxon>Pseudomonadati</taxon>
        <taxon>Pseudomonadota</taxon>
        <taxon>Gammaproteobacteria</taxon>
        <taxon>Enterobacterales</taxon>
        <taxon>Enterobacteriaceae</taxon>
        <taxon>Citrobacter</taxon>
    </lineage>
</organism>
<reference evidence="1 2" key="1">
    <citation type="journal article" date="2010" name="J. Bacteriol.">
        <title>The Citrobacter rodentium genome sequence reveals convergent evolution with human pathogenic Escherichia coli.</title>
        <authorList>
            <person name="Petty N.K."/>
            <person name="Bulgin R."/>
            <person name="Crepin V.F."/>
            <person name="Cerdeno-Tarraga A.M."/>
            <person name="Schroeder G.N."/>
            <person name="Quail M.A."/>
            <person name="Lennard N."/>
            <person name="Corton C."/>
            <person name="Barron A."/>
            <person name="Clark L."/>
            <person name="Toribio A.L."/>
            <person name="Parkhill J."/>
            <person name="Dougan G."/>
            <person name="Frankel G."/>
            <person name="Thomson N.R."/>
        </authorList>
    </citation>
    <scope>NUCLEOTIDE SEQUENCE [LARGE SCALE GENOMIC DNA]</scope>
    <source>
        <strain evidence="1 2">ICC168</strain>
    </source>
</reference>
<dbReference type="eggNOG" id="COG3012">
    <property type="taxonomic scope" value="Bacteria"/>
</dbReference>
<name>D2TP16_CITRI</name>
<gene>
    <name evidence="1" type="ordered locus">ROD_33701</name>
</gene>
<dbReference type="EMBL" id="FN543502">
    <property type="protein sequence ID" value="CBG90085.1"/>
    <property type="molecule type" value="Genomic_DNA"/>
</dbReference>
<accession>D2TP16</accession>
<keyword evidence="2" id="KW-1185">Reference proteome</keyword>
<proteinExistence type="predicted"/>
<dbReference type="Proteomes" id="UP000001889">
    <property type="component" value="Chromosome"/>
</dbReference>
<evidence type="ECO:0000313" key="2">
    <source>
        <dbReference type="Proteomes" id="UP000001889"/>
    </source>
</evidence>
<protein>
    <submittedName>
        <fullName evidence="1">Uncharacterized protein</fullName>
    </submittedName>
</protein>
<dbReference type="KEGG" id="cro:ROD_33701"/>
<dbReference type="STRING" id="637910.ROD_33701"/>
<sequence>MPVNESEERLLNFTKKTFLSMWSHSNIFYKKGKEFCDVMVVFGNDVIIMSDKLINYNIEIDEKIAWNRWYKSAIESSIKQLNGAYNHINSYPDNLYTDAQATEPFSMELPHSDEICIHLIAIANGCSDACYRKYGRYGLNIDTACTGKDTLLTIGIPTRKFVHIFNDSSLDKIFTCLDTTRDFIDYIQARENLLTTSDNHIKIYGEEELLAAWMLSQPGNAPFHMPYELFRTADDIYHIGPGLWEQYNSDENQRIRQETRQNSYTIDNLIDHIHTEYENQSLIIGQDESINYHERAFRLLASESRLGRQLISIPLIEVAQEDPGFFWANIVESNDFPGLLYLWLIYPEIPEDVSDDIVLNILFSQLSKYLLVAQSKFRDMKIIFGACLPNIQSSRKDRLFIVNDASHWNEEMQKLAIEYEKNEDILANITSTKNFSIRA</sequence>
<dbReference type="AlphaFoldDB" id="D2TP16"/>